<dbReference type="PANTHER" id="PTHR42700">
    <property type="entry name" value="SULFATE ADENYLYLTRANSFERASE"/>
    <property type="match status" value="1"/>
</dbReference>
<evidence type="ECO:0000259" key="9">
    <source>
        <dbReference type="Pfam" id="PF01747"/>
    </source>
</evidence>
<dbReference type="Gene3D" id="3.10.400.10">
    <property type="entry name" value="Sulfate adenylyltransferase"/>
    <property type="match status" value="1"/>
</dbReference>
<accession>F4RAL3</accession>
<dbReference type="Gene3D" id="3.40.50.300">
    <property type="entry name" value="P-loop containing nucleotide triphosphate hydrolases"/>
    <property type="match status" value="1"/>
</dbReference>
<dbReference type="CDD" id="cd00517">
    <property type="entry name" value="ATPS"/>
    <property type="match status" value="1"/>
</dbReference>
<dbReference type="InterPro" id="IPR002650">
    <property type="entry name" value="Sulphate_adenylyltransferase"/>
</dbReference>
<evidence type="ECO:0000256" key="2">
    <source>
        <dbReference type="ARBA" id="ARBA00012391"/>
    </source>
</evidence>
<dbReference type="GO" id="GO:0019379">
    <property type="term" value="P:sulfate assimilation, phosphoadenylyl sulfate reduction by phosphoadenylyl-sulfate reductase (thioredoxin)"/>
    <property type="evidence" value="ECO:0007669"/>
    <property type="project" value="EnsemblFungi"/>
</dbReference>
<evidence type="ECO:0000313" key="12">
    <source>
        <dbReference type="Proteomes" id="UP000001072"/>
    </source>
</evidence>
<dbReference type="Pfam" id="PF14306">
    <property type="entry name" value="PUA_2"/>
    <property type="match status" value="1"/>
</dbReference>
<dbReference type="EC" id="2.7.7.4" evidence="2"/>
<dbReference type="HOGENOM" id="CLU_022950_0_0_1"/>
<dbReference type="GeneID" id="18927336"/>
<dbReference type="OrthoDB" id="468at2759"/>
<feature type="region of interest" description="Disordered" evidence="8">
    <location>
        <begin position="428"/>
        <end position="449"/>
    </location>
</feature>
<keyword evidence="6" id="KW-0067">ATP-binding</keyword>
<dbReference type="Proteomes" id="UP000001072">
    <property type="component" value="Unassembled WGS sequence"/>
</dbReference>
<reference evidence="12" key="1">
    <citation type="journal article" date="2011" name="Proc. Natl. Acad. Sci. U.S.A.">
        <title>Obligate biotrophy features unraveled by the genomic analysis of rust fungi.</title>
        <authorList>
            <person name="Duplessis S."/>
            <person name="Cuomo C.A."/>
            <person name="Lin Y.-C."/>
            <person name="Aerts A."/>
            <person name="Tisserant E."/>
            <person name="Veneault-Fourrey C."/>
            <person name="Joly D.L."/>
            <person name="Hacquard S."/>
            <person name="Amselem J."/>
            <person name="Cantarel B.L."/>
            <person name="Chiu R."/>
            <person name="Coutinho P.M."/>
            <person name="Feau N."/>
            <person name="Field M."/>
            <person name="Frey P."/>
            <person name="Gelhaye E."/>
            <person name="Goldberg J."/>
            <person name="Grabherr M.G."/>
            <person name="Kodira C.D."/>
            <person name="Kohler A."/>
            <person name="Kuees U."/>
            <person name="Lindquist E.A."/>
            <person name="Lucas S.M."/>
            <person name="Mago R."/>
            <person name="Mauceli E."/>
            <person name="Morin E."/>
            <person name="Murat C."/>
            <person name="Pangilinan J.L."/>
            <person name="Park R."/>
            <person name="Pearson M."/>
            <person name="Quesneville H."/>
            <person name="Rouhier N."/>
            <person name="Sakthikumar S."/>
            <person name="Salamov A.A."/>
            <person name="Schmutz J."/>
            <person name="Selles B."/>
            <person name="Shapiro H."/>
            <person name="Tanguay P."/>
            <person name="Tuskan G.A."/>
            <person name="Henrissat B."/>
            <person name="Van de Peer Y."/>
            <person name="Rouze P."/>
            <person name="Ellis J.G."/>
            <person name="Dodds P.N."/>
            <person name="Schein J.E."/>
            <person name="Zhong S."/>
            <person name="Hamelin R.C."/>
            <person name="Grigoriev I.V."/>
            <person name="Szabo L.J."/>
            <person name="Martin F."/>
        </authorList>
    </citation>
    <scope>NUCLEOTIDE SEQUENCE [LARGE SCALE GENOMIC DNA]</scope>
    <source>
        <strain evidence="12">98AG31 / pathotype 3-4-7</strain>
    </source>
</reference>
<name>F4RAL3_MELLP</name>
<dbReference type="FunCoup" id="F4RAL3">
    <property type="interactions" value="237"/>
</dbReference>
<dbReference type="InterPro" id="IPR014729">
    <property type="entry name" value="Rossmann-like_a/b/a_fold"/>
</dbReference>
<evidence type="ECO:0000256" key="3">
    <source>
        <dbReference type="ARBA" id="ARBA00022679"/>
    </source>
</evidence>
<feature type="domain" description="Sulphate adenylyltransferase catalytic" evidence="9">
    <location>
        <begin position="174"/>
        <end position="389"/>
    </location>
</feature>
<keyword evidence="4" id="KW-0548">Nucleotidyltransferase</keyword>
<dbReference type="STRING" id="747676.F4RAL3"/>
<keyword evidence="3" id="KW-0808">Transferase</keyword>
<feature type="compositionally biased region" description="Polar residues" evidence="8">
    <location>
        <begin position="428"/>
        <end position="445"/>
    </location>
</feature>
<gene>
    <name evidence="11" type="ORF">MELLADRAFT_33800</name>
</gene>
<dbReference type="SUPFAM" id="SSF52374">
    <property type="entry name" value="Nucleotidylyl transferase"/>
    <property type="match status" value="1"/>
</dbReference>
<organism evidence="12">
    <name type="scientific">Melampsora larici-populina (strain 98AG31 / pathotype 3-4-7)</name>
    <name type="common">Poplar leaf rust fungus</name>
    <dbReference type="NCBI Taxonomy" id="747676"/>
    <lineage>
        <taxon>Eukaryota</taxon>
        <taxon>Fungi</taxon>
        <taxon>Dikarya</taxon>
        <taxon>Basidiomycota</taxon>
        <taxon>Pucciniomycotina</taxon>
        <taxon>Pucciniomycetes</taxon>
        <taxon>Pucciniales</taxon>
        <taxon>Melampsoraceae</taxon>
        <taxon>Melampsora</taxon>
    </lineage>
</organism>
<dbReference type="GO" id="GO:0005737">
    <property type="term" value="C:cytoplasm"/>
    <property type="evidence" value="ECO:0007669"/>
    <property type="project" value="TreeGrafter"/>
</dbReference>
<dbReference type="GO" id="GO:0010134">
    <property type="term" value="P:sulfate assimilation via adenylyl sulfate reduction"/>
    <property type="evidence" value="ECO:0007669"/>
    <property type="project" value="TreeGrafter"/>
</dbReference>
<evidence type="ECO:0000256" key="6">
    <source>
        <dbReference type="ARBA" id="ARBA00022840"/>
    </source>
</evidence>
<dbReference type="InParanoid" id="F4RAL3"/>
<evidence type="ECO:0000256" key="5">
    <source>
        <dbReference type="ARBA" id="ARBA00022741"/>
    </source>
</evidence>
<dbReference type="GO" id="GO:0004781">
    <property type="term" value="F:sulfate adenylyltransferase (ATP) activity"/>
    <property type="evidence" value="ECO:0007669"/>
    <property type="project" value="UniProtKB-EC"/>
</dbReference>
<dbReference type="SUPFAM" id="SSF88697">
    <property type="entry name" value="PUA domain-like"/>
    <property type="match status" value="1"/>
</dbReference>
<keyword evidence="12" id="KW-1185">Reference proteome</keyword>
<evidence type="ECO:0000256" key="1">
    <source>
        <dbReference type="ARBA" id="ARBA00004678"/>
    </source>
</evidence>
<dbReference type="Gene3D" id="3.40.50.620">
    <property type="entry name" value="HUPs"/>
    <property type="match status" value="1"/>
</dbReference>
<dbReference type="InterPro" id="IPR050512">
    <property type="entry name" value="Sulf_AdTrans/APS_kinase"/>
</dbReference>
<feature type="domain" description="ATP-sulfurylase PUA-like" evidence="10">
    <location>
        <begin position="4"/>
        <end position="165"/>
    </location>
</feature>
<dbReference type="SUPFAM" id="SSF52540">
    <property type="entry name" value="P-loop containing nucleoside triphosphate hydrolases"/>
    <property type="match status" value="1"/>
</dbReference>
<comment type="pathway">
    <text evidence="1">Sulfur metabolism.</text>
</comment>
<dbReference type="KEGG" id="mlr:MELLADRAFT_33800"/>
<dbReference type="InterPro" id="IPR027417">
    <property type="entry name" value="P-loop_NTPase"/>
</dbReference>
<dbReference type="GO" id="GO:0000096">
    <property type="term" value="P:sulfur amino acid metabolic process"/>
    <property type="evidence" value="ECO:0007669"/>
    <property type="project" value="EnsemblFungi"/>
</dbReference>
<evidence type="ECO:0000259" key="10">
    <source>
        <dbReference type="Pfam" id="PF14306"/>
    </source>
</evidence>
<dbReference type="NCBIfam" id="TIGR00339">
    <property type="entry name" value="sopT"/>
    <property type="match status" value="1"/>
</dbReference>
<dbReference type="eggNOG" id="KOG0636">
    <property type="taxonomic scope" value="Eukaryota"/>
</dbReference>
<dbReference type="InterPro" id="IPR024951">
    <property type="entry name" value="Sulfurylase_cat_dom"/>
</dbReference>
<dbReference type="GO" id="GO:0005524">
    <property type="term" value="F:ATP binding"/>
    <property type="evidence" value="ECO:0007669"/>
    <property type="project" value="UniProtKB-KW"/>
</dbReference>
<comment type="subunit">
    <text evidence="7">Homohexamer. Dimer of trimers.</text>
</comment>
<keyword evidence="5" id="KW-0547">Nucleotide-binding</keyword>
<protein>
    <recommendedName>
        <fullName evidence="2">sulfate adenylyltransferase</fullName>
        <ecNumber evidence="2">2.7.7.4</ecNumber>
    </recommendedName>
</protein>
<evidence type="ECO:0000256" key="7">
    <source>
        <dbReference type="ARBA" id="ARBA00062002"/>
    </source>
</evidence>
<sequence length="575" mass="63990">MSPTPHGGILCDLHSRDSSIRSELLTESKNLPSLILSERSLCDLELIMNGGFSPLKGFMNQEDYHSVLHQLRLSNGILWSIPITLDITDAKIKSLSIRLGSRIVLKDPRDHTSLAIMTINSIWKPNQIEESEKVFESTDQLHPSIYYLFNSTHSNYIGGEIQSINLPIHYDYQSIRFTPFQLRQRFQDLSWNKIIAFQTRNPMHKAHVNLTLRASLEHQHGNLLIHPVVGLTKPGDIDYHTRVKVYKAVLETYPKGLATLALLPLAMRMAGPREAVWHAIIRRNYGATHFIVGRDHAGPGKSSKGTDFYSPYEAQSLVKKYQNELEIKMIPFGSMIYLPESDEYKPIQEIKDGIQTKDLSGTELRRLLQNGDEIPTWFSFSSVIKILKEAYPPKHKQGFVIFLTGLDRSIKTNLSKALETSLQETSSRSITLLTNSSPPTLNQTEENSDPERLQTHAFLCAELCKSGSAVISSSNLTSKEINRTYLLESVKKKGGRGANGMGVLVHVLGGLEDADGDGDGINGNIENNKDSWVNGNGTINGIVKTNGNGTINGNGHNGNVKINGKKKLNGFKEIG</sequence>
<dbReference type="InterPro" id="IPR025980">
    <property type="entry name" value="ATP-Sase_PUA-like_dom"/>
</dbReference>
<dbReference type="AlphaFoldDB" id="F4RAL3"/>
<dbReference type="EMBL" id="GL883094">
    <property type="protein sequence ID" value="EGG10761.1"/>
    <property type="molecule type" value="Genomic_DNA"/>
</dbReference>
<dbReference type="VEuPathDB" id="FungiDB:MELLADRAFT_33800"/>
<proteinExistence type="predicted"/>
<evidence type="ECO:0000256" key="4">
    <source>
        <dbReference type="ARBA" id="ARBA00022695"/>
    </source>
</evidence>
<evidence type="ECO:0000313" key="11">
    <source>
        <dbReference type="EMBL" id="EGG10761.1"/>
    </source>
</evidence>
<dbReference type="InterPro" id="IPR015947">
    <property type="entry name" value="PUA-like_sf"/>
</dbReference>
<dbReference type="Pfam" id="PF01747">
    <property type="entry name" value="ATP-sulfurylase"/>
    <property type="match status" value="1"/>
</dbReference>
<dbReference type="FunFam" id="3.40.50.620:FF:000052">
    <property type="entry name" value="Sulfate adenylyltransferase"/>
    <property type="match status" value="1"/>
</dbReference>
<evidence type="ECO:0000256" key="8">
    <source>
        <dbReference type="SAM" id="MobiDB-lite"/>
    </source>
</evidence>
<dbReference type="PANTHER" id="PTHR42700:SF1">
    <property type="entry name" value="SULFATE ADENYLYLTRANSFERASE"/>
    <property type="match status" value="1"/>
</dbReference>
<dbReference type="RefSeq" id="XP_007406230.1">
    <property type="nucleotide sequence ID" value="XM_007406168.1"/>
</dbReference>